<dbReference type="AlphaFoldDB" id="A0A0N7LAX7"/>
<sequence length="101" mass="11535">MLVIQVVSFDVPKSGIWKFDKPLKGITPDSARGLLHATCTQLYGASGFSQLDYYKGVLALYCYAWERWPEKQVDHTQACVMELNKRLEAPIEQFTIVPMRP</sequence>
<protein>
    <submittedName>
        <fullName evidence="1">Uncharacterized protein</fullName>
    </submittedName>
</protein>
<name>A0A0N7LAX7_9BASI</name>
<proteinExistence type="predicted"/>
<accession>A0A0N7LAX7</accession>
<keyword evidence="2" id="KW-1185">Reference proteome</keyword>
<reference evidence="2" key="1">
    <citation type="submission" date="2014-09" db="EMBL/GenBank/DDBJ databases">
        <authorList>
            <person name="Sharma Rahul"/>
            <person name="Thines Marco"/>
        </authorList>
    </citation>
    <scope>NUCLEOTIDE SEQUENCE [LARGE SCALE GENOMIC DNA]</scope>
</reference>
<organism evidence="1 2">
    <name type="scientific">Ceraceosorus bombacis</name>
    <dbReference type="NCBI Taxonomy" id="401625"/>
    <lineage>
        <taxon>Eukaryota</taxon>
        <taxon>Fungi</taxon>
        <taxon>Dikarya</taxon>
        <taxon>Basidiomycota</taxon>
        <taxon>Ustilaginomycotina</taxon>
        <taxon>Exobasidiomycetes</taxon>
        <taxon>Ceraceosorales</taxon>
        <taxon>Ceraceosoraceae</taxon>
        <taxon>Ceraceosorus</taxon>
    </lineage>
</organism>
<dbReference type="EMBL" id="CCYA01000265">
    <property type="protein sequence ID" value="CEH17818.1"/>
    <property type="molecule type" value="Genomic_DNA"/>
</dbReference>
<evidence type="ECO:0000313" key="2">
    <source>
        <dbReference type="Proteomes" id="UP000054845"/>
    </source>
</evidence>
<evidence type="ECO:0000313" key="1">
    <source>
        <dbReference type="EMBL" id="CEH17818.1"/>
    </source>
</evidence>
<dbReference type="Proteomes" id="UP000054845">
    <property type="component" value="Unassembled WGS sequence"/>
</dbReference>